<sequence length="236" mass="26567">MKYLVSICVVICLGGMAVWGYAQESQTGNRGKVHETMLNTLNTHTIMLYQQRKFAEAEQAARQAVDYGEKNIGVNDPGITDSLDILATILRQTGKLKEAEGLLQRTLQINETAFGPEDVRVVQALNSLGDFYRVQSKFAAAEPLLTRALRILDANSNASHDNRLHTMLQLANLYAALERYAEMDELYQRVLPLLEEQGDQVRLQYAAANVQIKPTEYNVVKNAQEYDRHFATQTCE</sequence>
<evidence type="ECO:0000256" key="1">
    <source>
        <dbReference type="ARBA" id="ARBA00004245"/>
    </source>
</evidence>
<keyword evidence="9" id="KW-0206">Cytoskeleton</keyword>
<evidence type="ECO:0000256" key="3">
    <source>
        <dbReference type="ARBA" id="ARBA00022490"/>
    </source>
</evidence>
<keyword evidence="11" id="KW-1185">Reference proteome</keyword>
<keyword evidence="5" id="KW-0677">Repeat</keyword>
<dbReference type="eggNOG" id="COG0457">
    <property type="taxonomic scope" value="Bacteria"/>
</dbReference>
<keyword evidence="3" id="KW-0963">Cytoplasm</keyword>
<dbReference type="InterPro" id="IPR019734">
    <property type="entry name" value="TPR_rpt"/>
</dbReference>
<dbReference type="Pfam" id="PF13424">
    <property type="entry name" value="TPR_12"/>
    <property type="match status" value="1"/>
</dbReference>
<evidence type="ECO:0000256" key="2">
    <source>
        <dbReference type="ARBA" id="ARBA00009622"/>
    </source>
</evidence>
<evidence type="ECO:0000256" key="5">
    <source>
        <dbReference type="ARBA" id="ARBA00022737"/>
    </source>
</evidence>
<dbReference type="GO" id="GO:0005874">
    <property type="term" value="C:microtubule"/>
    <property type="evidence" value="ECO:0007669"/>
    <property type="project" value="UniProtKB-KW"/>
</dbReference>
<organism evidence="10">
    <name type="scientific">Vecturithrix granuli</name>
    <dbReference type="NCBI Taxonomy" id="1499967"/>
    <lineage>
        <taxon>Bacteria</taxon>
        <taxon>Candidatus Moduliflexota</taxon>
        <taxon>Candidatus Vecturitrichia</taxon>
        <taxon>Candidatus Vecturitrichales</taxon>
        <taxon>Candidatus Vecturitrichaceae</taxon>
        <taxon>Candidatus Vecturithrix</taxon>
    </lineage>
</organism>
<proteinExistence type="inferred from homology"/>
<dbReference type="STRING" id="1499967.U27_02207"/>
<dbReference type="InterPro" id="IPR011990">
    <property type="entry name" value="TPR-like_helical_dom_sf"/>
</dbReference>
<dbReference type="EMBL" id="DF820463">
    <property type="protein sequence ID" value="GAK55374.1"/>
    <property type="molecule type" value="Genomic_DNA"/>
</dbReference>
<comment type="subcellular location">
    <subcellularLocation>
        <location evidence="1">Cytoplasm</location>
        <location evidence="1">Cytoskeleton</location>
    </subcellularLocation>
</comment>
<keyword evidence="7" id="KW-0175">Coiled coil</keyword>
<dbReference type="GO" id="GO:0005737">
    <property type="term" value="C:cytoplasm"/>
    <property type="evidence" value="ECO:0007669"/>
    <property type="project" value="TreeGrafter"/>
</dbReference>
<evidence type="ECO:0000313" key="11">
    <source>
        <dbReference type="Proteomes" id="UP000030661"/>
    </source>
</evidence>
<comment type="similarity">
    <text evidence="2">Belongs to the kinesin light chain family.</text>
</comment>
<evidence type="ECO:0000256" key="4">
    <source>
        <dbReference type="ARBA" id="ARBA00022701"/>
    </source>
</evidence>
<dbReference type="PANTHER" id="PTHR45783">
    <property type="entry name" value="KINESIN LIGHT CHAIN"/>
    <property type="match status" value="1"/>
</dbReference>
<dbReference type="SUPFAM" id="SSF48452">
    <property type="entry name" value="TPR-like"/>
    <property type="match status" value="1"/>
</dbReference>
<dbReference type="Pfam" id="PF13374">
    <property type="entry name" value="TPR_10"/>
    <property type="match status" value="1"/>
</dbReference>
<dbReference type="GO" id="GO:0007018">
    <property type="term" value="P:microtubule-based movement"/>
    <property type="evidence" value="ECO:0007669"/>
    <property type="project" value="TreeGrafter"/>
</dbReference>
<accession>A0A0S6WC76</accession>
<reference evidence="10" key="1">
    <citation type="journal article" date="2015" name="PeerJ">
        <title>First genomic representation of candidate bacterial phylum KSB3 points to enhanced environmental sensing as a trigger of wastewater bulking.</title>
        <authorList>
            <person name="Sekiguchi Y."/>
            <person name="Ohashi A."/>
            <person name="Parks D.H."/>
            <person name="Yamauchi T."/>
            <person name="Tyson G.W."/>
            <person name="Hugenholtz P."/>
        </authorList>
    </citation>
    <scope>NUCLEOTIDE SEQUENCE [LARGE SCALE GENOMIC DNA]</scope>
</reference>
<dbReference type="Gene3D" id="1.25.40.10">
    <property type="entry name" value="Tetratricopeptide repeat domain"/>
    <property type="match status" value="1"/>
</dbReference>
<evidence type="ECO:0000256" key="7">
    <source>
        <dbReference type="ARBA" id="ARBA00023054"/>
    </source>
</evidence>
<name>A0A0S6WC76_VECG1</name>
<protein>
    <submittedName>
        <fullName evidence="10">Tetratricopeptide TPR_4</fullName>
    </submittedName>
</protein>
<dbReference type="Proteomes" id="UP000030661">
    <property type="component" value="Unassembled WGS sequence"/>
</dbReference>
<keyword evidence="6" id="KW-0802">TPR repeat</keyword>
<evidence type="ECO:0000313" key="10">
    <source>
        <dbReference type="EMBL" id="GAK55374.1"/>
    </source>
</evidence>
<keyword evidence="4" id="KW-0493">Microtubule</keyword>
<dbReference type="PANTHER" id="PTHR45783:SF3">
    <property type="entry name" value="KINESIN LIGHT CHAIN"/>
    <property type="match status" value="1"/>
</dbReference>
<dbReference type="InterPro" id="IPR002151">
    <property type="entry name" value="Kinesin_light"/>
</dbReference>
<dbReference type="Pfam" id="PF13176">
    <property type="entry name" value="TPR_7"/>
    <property type="match status" value="1"/>
</dbReference>
<evidence type="ECO:0000256" key="9">
    <source>
        <dbReference type="ARBA" id="ARBA00023212"/>
    </source>
</evidence>
<gene>
    <name evidence="10" type="ORF">U27_02207</name>
</gene>
<keyword evidence="8" id="KW-0505">Motor protein</keyword>
<dbReference type="AlphaFoldDB" id="A0A0S6WC76"/>
<dbReference type="HOGENOM" id="CLU_1173609_0_0_0"/>
<dbReference type="SMART" id="SM00028">
    <property type="entry name" value="TPR"/>
    <property type="match status" value="4"/>
</dbReference>
<dbReference type="GO" id="GO:0019894">
    <property type="term" value="F:kinesin binding"/>
    <property type="evidence" value="ECO:0007669"/>
    <property type="project" value="TreeGrafter"/>
</dbReference>
<evidence type="ECO:0000256" key="8">
    <source>
        <dbReference type="ARBA" id="ARBA00023175"/>
    </source>
</evidence>
<dbReference type="GO" id="GO:0005871">
    <property type="term" value="C:kinesin complex"/>
    <property type="evidence" value="ECO:0007669"/>
    <property type="project" value="InterPro"/>
</dbReference>
<evidence type="ECO:0000256" key="6">
    <source>
        <dbReference type="ARBA" id="ARBA00022803"/>
    </source>
</evidence>